<dbReference type="EMBL" id="OX451735">
    <property type="protein sequence ID" value="CAI8595371.1"/>
    <property type="molecule type" value="Genomic_DNA"/>
</dbReference>
<dbReference type="Gene3D" id="2.60.120.330">
    <property type="entry name" value="B-lactam Antibiotic, Isopenicillin N Synthase, Chain"/>
    <property type="match status" value="1"/>
</dbReference>
<gene>
    <name evidence="5" type="ORF">VFH_I188000</name>
</gene>
<name>A0AAV0ZC73_VICFA</name>
<dbReference type="InterPro" id="IPR026992">
    <property type="entry name" value="DIOX_N"/>
</dbReference>
<dbReference type="InterPro" id="IPR027443">
    <property type="entry name" value="IPNS-like_sf"/>
</dbReference>
<keyword evidence="3" id="KW-0408">Iron</keyword>
<dbReference type="PANTHER" id="PTHR10209">
    <property type="entry name" value="OXIDOREDUCTASE, 2OG-FE II OXYGENASE FAMILY PROTEIN"/>
    <property type="match status" value="1"/>
</dbReference>
<organism evidence="5 6">
    <name type="scientific">Vicia faba</name>
    <name type="common">Broad bean</name>
    <name type="synonym">Faba vulgaris</name>
    <dbReference type="NCBI Taxonomy" id="3906"/>
    <lineage>
        <taxon>Eukaryota</taxon>
        <taxon>Viridiplantae</taxon>
        <taxon>Streptophyta</taxon>
        <taxon>Embryophyta</taxon>
        <taxon>Tracheophyta</taxon>
        <taxon>Spermatophyta</taxon>
        <taxon>Magnoliopsida</taxon>
        <taxon>eudicotyledons</taxon>
        <taxon>Gunneridae</taxon>
        <taxon>Pentapetalae</taxon>
        <taxon>rosids</taxon>
        <taxon>fabids</taxon>
        <taxon>Fabales</taxon>
        <taxon>Fabaceae</taxon>
        <taxon>Papilionoideae</taxon>
        <taxon>50 kb inversion clade</taxon>
        <taxon>NPAAA clade</taxon>
        <taxon>Hologalegina</taxon>
        <taxon>IRL clade</taxon>
        <taxon>Fabeae</taxon>
        <taxon>Vicia</taxon>
    </lineage>
</organism>
<dbReference type="SUPFAM" id="SSF51197">
    <property type="entry name" value="Clavaminate synthase-like"/>
    <property type="match status" value="1"/>
</dbReference>
<dbReference type="Proteomes" id="UP001157006">
    <property type="component" value="Chromosome 1S"/>
</dbReference>
<dbReference type="AlphaFoldDB" id="A0AAV0ZC73"/>
<proteinExistence type="predicted"/>
<evidence type="ECO:0000259" key="4">
    <source>
        <dbReference type="Pfam" id="PF14226"/>
    </source>
</evidence>
<evidence type="ECO:0000313" key="5">
    <source>
        <dbReference type="EMBL" id="CAI8595371.1"/>
    </source>
</evidence>
<dbReference type="Pfam" id="PF14226">
    <property type="entry name" value="DIOX_N"/>
    <property type="match status" value="1"/>
</dbReference>
<evidence type="ECO:0000256" key="3">
    <source>
        <dbReference type="ARBA" id="ARBA00023004"/>
    </source>
</evidence>
<keyword evidence="6" id="KW-1185">Reference proteome</keyword>
<evidence type="ECO:0000313" key="6">
    <source>
        <dbReference type="Proteomes" id="UP001157006"/>
    </source>
</evidence>
<dbReference type="GO" id="GO:0016491">
    <property type="term" value="F:oxidoreductase activity"/>
    <property type="evidence" value="ECO:0007669"/>
    <property type="project" value="UniProtKB-KW"/>
</dbReference>
<dbReference type="PANTHER" id="PTHR10209:SF672">
    <property type="entry name" value="2-OXOGLUTARATE-DEPENDENT DIOXYGENASE"/>
    <property type="match status" value="1"/>
</dbReference>
<evidence type="ECO:0000256" key="1">
    <source>
        <dbReference type="ARBA" id="ARBA00022723"/>
    </source>
</evidence>
<keyword evidence="2" id="KW-0560">Oxidoreductase</keyword>
<reference evidence="5 6" key="1">
    <citation type="submission" date="2023-01" db="EMBL/GenBank/DDBJ databases">
        <authorList>
            <person name="Kreplak J."/>
        </authorList>
    </citation>
    <scope>NUCLEOTIDE SEQUENCE [LARGE SCALE GENOMIC DNA]</scope>
</reference>
<evidence type="ECO:0000256" key="2">
    <source>
        <dbReference type="ARBA" id="ARBA00023002"/>
    </source>
</evidence>
<sequence length="145" mass="16881">MFYYDQSNIDSFSVKESNSKLSIPTIDLAGIHDDPVLRDEVVRKVQYASEKWGFFQVTNHGIPTHALDEMIKGICRFHQQDAKVRKEYYTREFTKKVVYLSNFTLYQDPSADWRDTIGFFMAPHPPKVEELPAICSDIVIETQKK</sequence>
<dbReference type="GO" id="GO:0046872">
    <property type="term" value="F:metal ion binding"/>
    <property type="evidence" value="ECO:0007669"/>
    <property type="project" value="UniProtKB-KW"/>
</dbReference>
<feature type="domain" description="Non-haem dioxygenase N-terminal" evidence="4">
    <location>
        <begin position="23"/>
        <end position="122"/>
    </location>
</feature>
<accession>A0AAV0ZC73</accession>
<protein>
    <recommendedName>
        <fullName evidence="4">Non-haem dioxygenase N-terminal domain-containing protein</fullName>
    </recommendedName>
</protein>
<keyword evidence="1" id="KW-0479">Metal-binding</keyword>